<dbReference type="PANTHER" id="PTHR33507">
    <property type="entry name" value="INNER MEMBRANE PROTEIN YBBJ"/>
    <property type="match status" value="1"/>
</dbReference>
<dbReference type="Proteomes" id="UP001197795">
    <property type="component" value="Unassembled WGS sequence"/>
</dbReference>
<dbReference type="GO" id="GO:0005886">
    <property type="term" value="C:plasma membrane"/>
    <property type="evidence" value="ECO:0007669"/>
    <property type="project" value="TreeGrafter"/>
</dbReference>
<feature type="transmembrane region" description="Helical" evidence="5">
    <location>
        <begin position="7"/>
        <end position="40"/>
    </location>
</feature>
<keyword evidence="3 5" id="KW-1133">Transmembrane helix</keyword>
<comment type="caution">
    <text evidence="7">The sequence shown here is derived from an EMBL/GenBank/DDBJ whole genome shotgun (WGS) entry which is preliminary data.</text>
</comment>
<organism evidence="7 8">
    <name type="scientific">Waltera acetigignens</name>
    <dbReference type="NCBI Taxonomy" id="2981769"/>
    <lineage>
        <taxon>Bacteria</taxon>
        <taxon>Bacillati</taxon>
        <taxon>Bacillota</taxon>
        <taxon>Clostridia</taxon>
        <taxon>Lachnospirales</taxon>
        <taxon>Lachnospiraceae</taxon>
        <taxon>Waltera</taxon>
    </lineage>
</organism>
<keyword evidence="8" id="KW-1185">Reference proteome</keyword>
<evidence type="ECO:0000256" key="2">
    <source>
        <dbReference type="ARBA" id="ARBA00022692"/>
    </source>
</evidence>
<keyword evidence="2 5" id="KW-0812">Transmembrane</keyword>
<feature type="domain" description="NfeD-like C-terminal" evidence="6">
    <location>
        <begin position="82"/>
        <end position="142"/>
    </location>
</feature>
<evidence type="ECO:0000313" key="8">
    <source>
        <dbReference type="Proteomes" id="UP001197795"/>
    </source>
</evidence>
<feature type="transmembrane region" description="Helical" evidence="5">
    <location>
        <begin position="46"/>
        <end position="65"/>
    </location>
</feature>
<dbReference type="SUPFAM" id="SSF141322">
    <property type="entry name" value="NfeD domain-like"/>
    <property type="match status" value="1"/>
</dbReference>
<keyword evidence="4 5" id="KW-0472">Membrane</keyword>
<reference evidence="7 8" key="1">
    <citation type="submission" date="2021-10" db="EMBL/GenBank/DDBJ databases">
        <title>Anaerobic single-cell dispensing facilitates the cultivation of human gut bacteria.</title>
        <authorList>
            <person name="Afrizal A."/>
        </authorList>
    </citation>
    <scope>NUCLEOTIDE SEQUENCE [LARGE SCALE GENOMIC DNA]</scope>
    <source>
        <strain evidence="7 8">CLA-AA-H273</strain>
    </source>
</reference>
<dbReference type="InterPro" id="IPR012340">
    <property type="entry name" value="NA-bd_OB-fold"/>
</dbReference>
<evidence type="ECO:0000256" key="3">
    <source>
        <dbReference type="ARBA" id="ARBA00022989"/>
    </source>
</evidence>
<name>A0AAE3A050_9FIRM</name>
<dbReference type="InterPro" id="IPR002810">
    <property type="entry name" value="NfeD-like_C"/>
</dbReference>
<evidence type="ECO:0000259" key="6">
    <source>
        <dbReference type="Pfam" id="PF01957"/>
    </source>
</evidence>
<dbReference type="AlphaFoldDB" id="A0AAE3A050"/>
<dbReference type="Pfam" id="PF01957">
    <property type="entry name" value="NfeD"/>
    <property type="match status" value="1"/>
</dbReference>
<evidence type="ECO:0000313" key="7">
    <source>
        <dbReference type="EMBL" id="MCC2118839.1"/>
    </source>
</evidence>
<dbReference type="RefSeq" id="WP_022311897.1">
    <property type="nucleotide sequence ID" value="NZ_JAJEPV010000007.1"/>
</dbReference>
<dbReference type="EMBL" id="JAJEPV010000007">
    <property type="protein sequence ID" value="MCC2118839.1"/>
    <property type="molecule type" value="Genomic_DNA"/>
</dbReference>
<accession>A0AAE3A050</accession>
<comment type="subcellular location">
    <subcellularLocation>
        <location evidence="1">Membrane</location>
        <topology evidence="1">Multi-pass membrane protein</topology>
    </subcellularLocation>
</comment>
<dbReference type="Gene3D" id="2.40.50.140">
    <property type="entry name" value="Nucleic acid-binding proteins"/>
    <property type="match status" value="1"/>
</dbReference>
<dbReference type="PANTHER" id="PTHR33507:SF3">
    <property type="entry name" value="INNER MEMBRANE PROTEIN YBBJ"/>
    <property type="match status" value="1"/>
</dbReference>
<proteinExistence type="predicted"/>
<evidence type="ECO:0000256" key="4">
    <source>
        <dbReference type="ARBA" id="ARBA00023136"/>
    </source>
</evidence>
<gene>
    <name evidence="7" type="ORF">LKD75_04400</name>
</gene>
<sequence>MSEMVTLWLVVLIVSIGVEVATLGLTSIWFAGGAVVAVIAAALQAPIWLQILLFFAVSLLLLFFTRPVAVRYFNKDRVRTNVESMIGRQAIVTSEIDNLQGIGQVTVGGQEWSARTEKDGLNLQPGTVVDIMAVSGVKLIVKVDPQMTKVTGEVPESQN</sequence>
<dbReference type="InterPro" id="IPR052165">
    <property type="entry name" value="Membrane_assoc_protease"/>
</dbReference>
<protein>
    <submittedName>
        <fullName evidence="7">NfeD family protein</fullName>
    </submittedName>
</protein>
<evidence type="ECO:0000256" key="1">
    <source>
        <dbReference type="ARBA" id="ARBA00004141"/>
    </source>
</evidence>
<evidence type="ECO:0000256" key="5">
    <source>
        <dbReference type="SAM" id="Phobius"/>
    </source>
</evidence>